<organism evidence="1">
    <name type="scientific">Arundo donax</name>
    <name type="common">Giant reed</name>
    <name type="synonym">Donax arundinaceus</name>
    <dbReference type="NCBI Taxonomy" id="35708"/>
    <lineage>
        <taxon>Eukaryota</taxon>
        <taxon>Viridiplantae</taxon>
        <taxon>Streptophyta</taxon>
        <taxon>Embryophyta</taxon>
        <taxon>Tracheophyta</taxon>
        <taxon>Spermatophyta</taxon>
        <taxon>Magnoliopsida</taxon>
        <taxon>Liliopsida</taxon>
        <taxon>Poales</taxon>
        <taxon>Poaceae</taxon>
        <taxon>PACMAD clade</taxon>
        <taxon>Arundinoideae</taxon>
        <taxon>Arundineae</taxon>
        <taxon>Arundo</taxon>
    </lineage>
</organism>
<reference evidence="1" key="2">
    <citation type="journal article" date="2015" name="Data Brief">
        <title>Shoot transcriptome of the giant reed, Arundo donax.</title>
        <authorList>
            <person name="Barrero R.A."/>
            <person name="Guerrero F.D."/>
            <person name="Moolhuijzen P."/>
            <person name="Goolsby J.A."/>
            <person name="Tidwell J."/>
            <person name="Bellgard S.E."/>
            <person name="Bellgard M.I."/>
        </authorList>
    </citation>
    <scope>NUCLEOTIDE SEQUENCE</scope>
    <source>
        <tissue evidence="1">Shoot tissue taken approximately 20 cm above the soil surface</tissue>
    </source>
</reference>
<sequence length="55" mass="6662">MHLRTRFAHTLEMLFRLGSYNWNRRIFLFRLVAIVWKSNRTHWSCSKGGELLLVV</sequence>
<reference evidence="1" key="1">
    <citation type="submission" date="2014-09" db="EMBL/GenBank/DDBJ databases">
        <authorList>
            <person name="Magalhaes I.L.F."/>
            <person name="Oliveira U."/>
            <person name="Santos F.R."/>
            <person name="Vidigal T.H.D.A."/>
            <person name="Brescovit A.D."/>
            <person name="Santos A.J."/>
        </authorList>
    </citation>
    <scope>NUCLEOTIDE SEQUENCE</scope>
    <source>
        <tissue evidence="1">Shoot tissue taken approximately 20 cm above the soil surface</tissue>
    </source>
</reference>
<dbReference type="AlphaFoldDB" id="A0A0A9GCK7"/>
<dbReference type="EMBL" id="GBRH01175664">
    <property type="protein sequence ID" value="JAE22232.1"/>
    <property type="molecule type" value="Transcribed_RNA"/>
</dbReference>
<evidence type="ECO:0000313" key="1">
    <source>
        <dbReference type="EMBL" id="JAE22232.1"/>
    </source>
</evidence>
<name>A0A0A9GCK7_ARUDO</name>
<proteinExistence type="predicted"/>
<protein>
    <submittedName>
        <fullName evidence="1">Uncharacterized protein</fullName>
    </submittedName>
</protein>
<accession>A0A0A9GCK7</accession>